<evidence type="ECO:0000313" key="3">
    <source>
        <dbReference type="Proteomes" id="UP000464597"/>
    </source>
</evidence>
<feature type="region of interest" description="Disordered" evidence="1">
    <location>
        <begin position="1"/>
        <end position="49"/>
    </location>
</feature>
<proteinExistence type="predicted"/>
<name>A0ABX6GVN4_9MICO</name>
<gene>
    <name evidence="2" type="ORF">GSU69_01925</name>
</gene>
<dbReference type="RefSeq" id="WP_159421914.1">
    <property type="nucleotide sequence ID" value="NZ_CP047180.1"/>
</dbReference>
<accession>A0ABX6GVN4</accession>
<dbReference type="EMBL" id="CP047180">
    <property type="protein sequence ID" value="QHC61581.1"/>
    <property type="molecule type" value="Genomic_DNA"/>
</dbReference>
<reference evidence="3" key="1">
    <citation type="submission" date="2019-12" db="EMBL/GenBank/DDBJ databases">
        <title>Complete and draft genome sequences of new strains and members of some known species of the genus Rathayibacter isolated from plants.</title>
        <authorList>
            <person name="Tarlachkov S.V."/>
            <person name="Starodumova I.P."/>
            <person name="Dorofeeva L.V."/>
            <person name="Prisyazhnaya N.V."/>
            <person name="Leyn S."/>
            <person name="Zlamal J."/>
            <person name="Elan M."/>
            <person name="Osterman A.L."/>
            <person name="Nadler S."/>
            <person name="Subbotin S.A."/>
            <person name="Evtushenko L.I."/>
        </authorList>
    </citation>
    <scope>NUCLEOTIDE SEQUENCE [LARGE SCALE GENOMIC DNA]</scope>
    <source>
        <strain evidence="3">VKM Ac-2802</strain>
    </source>
</reference>
<dbReference type="Proteomes" id="UP000464597">
    <property type="component" value="Chromosome"/>
</dbReference>
<evidence type="ECO:0000313" key="2">
    <source>
        <dbReference type="EMBL" id="QHC61581.1"/>
    </source>
</evidence>
<organism evidence="2 3">
    <name type="scientific">Rathayibacter festucae</name>
    <dbReference type="NCBI Taxonomy" id="110937"/>
    <lineage>
        <taxon>Bacteria</taxon>
        <taxon>Bacillati</taxon>
        <taxon>Actinomycetota</taxon>
        <taxon>Actinomycetes</taxon>
        <taxon>Micrococcales</taxon>
        <taxon>Microbacteriaceae</taxon>
        <taxon>Rathayibacter</taxon>
    </lineage>
</organism>
<evidence type="ECO:0000256" key="1">
    <source>
        <dbReference type="SAM" id="MobiDB-lite"/>
    </source>
</evidence>
<keyword evidence="3" id="KW-1185">Reference proteome</keyword>
<protein>
    <submittedName>
        <fullName evidence="2">Uncharacterized protein</fullName>
    </submittedName>
</protein>
<sequence>MGPTTDDAAPTGGRKRLELDEESTDLGAPTVDTSAHPSEVLPMGIARPA</sequence>